<proteinExistence type="predicted"/>
<evidence type="ECO:0000313" key="2">
    <source>
        <dbReference type="EMBL" id="CAA9291349.1"/>
    </source>
</evidence>
<feature type="compositionally biased region" description="Pro residues" evidence="1">
    <location>
        <begin position="1"/>
        <end position="12"/>
    </location>
</feature>
<dbReference type="AlphaFoldDB" id="A0A6J4JZB1"/>
<dbReference type="EMBL" id="CADCTU010000033">
    <property type="protein sequence ID" value="CAA9291349.1"/>
    <property type="molecule type" value="Genomic_DNA"/>
</dbReference>
<feature type="non-terminal residue" evidence="2">
    <location>
        <position position="1"/>
    </location>
</feature>
<feature type="compositionally biased region" description="Basic residues" evidence="1">
    <location>
        <begin position="13"/>
        <end position="28"/>
    </location>
</feature>
<evidence type="ECO:0000256" key="1">
    <source>
        <dbReference type="SAM" id="MobiDB-lite"/>
    </source>
</evidence>
<organism evidence="2">
    <name type="scientific">uncultured Gemmatimonadaceae bacterium</name>
    <dbReference type="NCBI Taxonomy" id="246130"/>
    <lineage>
        <taxon>Bacteria</taxon>
        <taxon>Pseudomonadati</taxon>
        <taxon>Gemmatimonadota</taxon>
        <taxon>Gemmatimonadia</taxon>
        <taxon>Gemmatimonadales</taxon>
        <taxon>Gemmatimonadaceae</taxon>
        <taxon>environmental samples</taxon>
    </lineage>
</organism>
<feature type="non-terminal residue" evidence="2">
    <location>
        <position position="28"/>
    </location>
</feature>
<feature type="region of interest" description="Disordered" evidence="1">
    <location>
        <begin position="1"/>
        <end position="28"/>
    </location>
</feature>
<name>A0A6J4JZB1_9BACT</name>
<protein>
    <submittedName>
        <fullName evidence="2">Uncharacterized protein</fullName>
    </submittedName>
</protein>
<reference evidence="2" key="1">
    <citation type="submission" date="2020-02" db="EMBL/GenBank/DDBJ databases">
        <authorList>
            <person name="Meier V. D."/>
        </authorList>
    </citation>
    <scope>NUCLEOTIDE SEQUENCE</scope>
    <source>
        <strain evidence="2">AVDCRST_MAG11</strain>
    </source>
</reference>
<sequence>APWPAPRGPPPRGARRPARLPARRARPR</sequence>
<gene>
    <name evidence="2" type="ORF">AVDCRST_MAG11-137</name>
</gene>
<accession>A0A6J4JZB1</accession>